<evidence type="ECO:0000259" key="2">
    <source>
        <dbReference type="Pfam" id="PF04492"/>
    </source>
</evidence>
<dbReference type="STRING" id="1833852.B0537_15020"/>
<keyword evidence="4" id="KW-1185">Reference proteome</keyword>
<sequence>MANPQPDEFTRISNELFEAIILAGFKKRQLNIILLVIRLSYGCGRKYAVLRQADFQVIGIDKSDIKKELLLLVECGVLTVNGERVALNKDYDRWRIPRARPGGQERFKQILKRNLAEKAAGSAPAGTGTGAGKSSTGPGAKVGNSPTTTANWVGKLPGAETAVGNSPTIPAGPVGKTPTFIAEPVGETPTIPAGLVGKSPTLTGPVGKTPTTELVNHQPKGWQNTNPGVGKTPTLQTPQARGGKGPGGAERNIKETLKKSKEKETCAYDPHFEKFWAVYPRKVEKQRAYRCWKIRIREGLSEGLTTEGLVGDLVNAAANYAAECRRQGTQQRYIKHAATFLGPDKPYLDWIKPPQDGQKSRSDDRTDNLADNRQDEKKALIRSLYMS</sequence>
<evidence type="ECO:0000256" key="1">
    <source>
        <dbReference type="SAM" id="MobiDB-lite"/>
    </source>
</evidence>
<gene>
    <name evidence="3" type="ORF">B0537_15020</name>
</gene>
<dbReference type="Gene3D" id="1.10.10.10">
    <property type="entry name" value="Winged helix-like DNA-binding domain superfamily/Winged helix DNA-binding domain"/>
    <property type="match status" value="1"/>
</dbReference>
<dbReference type="InterPro" id="IPR006497">
    <property type="entry name" value="Phage_lambda_VrpO_N"/>
</dbReference>
<dbReference type="Proteomes" id="UP000189464">
    <property type="component" value="Chromosome"/>
</dbReference>
<feature type="compositionally biased region" description="Basic and acidic residues" evidence="1">
    <location>
        <begin position="358"/>
        <end position="377"/>
    </location>
</feature>
<proteinExistence type="predicted"/>
<feature type="region of interest" description="Disordered" evidence="1">
    <location>
        <begin position="118"/>
        <end position="171"/>
    </location>
</feature>
<feature type="compositionally biased region" description="Polar residues" evidence="1">
    <location>
        <begin position="214"/>
        <end position="239"/>
    </location>
</feature>
<feature type="compositionally biased region" description="Low complexity" evidence="1">
    <location>
        <begin position="118"/>
        <end position="141"/>
    </location>
</feature>
<dbReference type="RefSeq" id="WP_077715299.1">
    <property type="nucleotide sequence ID" value="NZ_CP019698.1"/>
</dbReference>
<dbReference type="EMBL" id="CP019698">
    <property type="protein sequence ID" value="AQS60268.1"/>
    <property type="molecule type" value="Genomic_DNA"/>
</dbReference>
<dbReference type="GO" id="GO:0006260">
    <property type="term" value="P:DNA replication"/>
    <property type="evidence" value="ECO:0007669"/>
    <property type="project" value="InterPro"/>
</dbReference>
<protein>
    <recommendedName>
        <fullName evidence="2">Bacteriophage lambda Replication protein O N-terminal domain-containing protein</fullName>
    </recommendedName>
</protein>
<feature type="domain" description="Bacteriophage lambda Replication protein O N-terminal" evidence="2">
    <location>
        <begin position="5"/>
        <end position="94"/>
    </location>
</feature>
<evidence type="ECO:0000313" key="4">
    <source>
        <dbReference type="Proteomes" id="UP000189464"/>
    </source>
</evidence>
<dbReference type="KEGG" id="dfg:B0537_15020"/>
<dbReference type="AlphaFoldDB" id="A0A1S6IZS1"/>
<name>A0A1S6IZS1_9FIRM</name>
<organism evidence="3 4">
    <name type="scientific">Desulforamulus ferrireducens</name>
    <dbReference type="NCBI Taxonomy" id="1833852"/>
    <lineage>
        <taxon>Bacteria</taxon>
        <taxon>Bacillati</taxon>
        <taxon>Bacillota</taxon>
        <taxon>Clostridia</taxon>
        <taxon>Eubacteriales</taxon>
        <taxon>Peptococcaceae</taxon>
        <taxon>Desulforamulus</taxon>
    </lineage>
</organism>
<feature type="region of interest" description="Disordered" evidence="1">
    <location>
        <begin position="346"/>
        <end position="377"/>
    </location>
</feature>
<reference evidence="3 4" key="1">
    <citation type="journal article" date="2016" name="Int. J. Syst. Evol. Microbiol.">
        <title>Desulfotomaculum ferrireducens sp. nov., a moderately thermophilic sulfate-reducing and dissimilatory Fe(III)-reducing bacterium isolated from compost.</title>
        <authorList>
            <person name="Yang G."/>
            <person name="Guo J."/>
            <person name="Zhuang L."/>
            <person name="Yuan Y."/>
            <person name="Zhou S."/>
        </authorList>
    </citation>
    <scope>NUCLEOTIDE SEQUENCE [LARGE SCALE GENOMIC DNA]</scope>
    <source>
        <strain evidence="3 4">GSS09</strain>
    </source>
</reference>
<evidence type="ECO:0000313" key="3">
    <source>
        <dbReference type="EMBL" id="AQS60268.1"/>
    </source>
</evidence>
<dbReference type="InterPro" id="IPR036388">
    <property type="entry name" value="WH-like_DNA-bd_sf"/>
</dbReference>
<dbReference type="OrthoDB" id="7365718at2"/>
<dbReference type="Pfam" id="PF04492">
    <property type="entry name" value="Phage_rep_O"/>
    <property type="match status" value="1"/>
</dbReference>
<feature type="region of interest" description="Disordered" evidence="1">
    <location>
        <begin position="214"/>
        <end position="251"/>
    </location>
</feature>
<accession>A0A1S6IZS1</accession>